<accession>A0ABU4JHN7</accession>
<dbReference type="RefSeq" id="WP_063970613.1">
    <property type="nucleotide sequence ID" value="NZ_JAMXLT020000015.1"/>
</dbReference>
<dbReference type="Proteomes" id="UP001204439">
    <property type="component" value="Unassembled WGS sequence"/>
</dbReference>
<proteinExistence type="predicted"/>
<evidence type="ECO:0000313" key="1">
    <source>
        <dbReference type="EMBL" id="MDW8549192.1"/>
    </source>
</evidence>
<sequence length="146" mass="15910">MKQLISLIILIHTQFLYSQTCSNITATDIFGNTSAQLSCGNGACVELTTNVPKTFLTTSYQVASQTYAPVVPFDQGTPLNAKTDDDFSQIIPLPFNFCFYGNTYKNIVISTNGLVTFDTAQAGLASNPNILADTQARFYKKTPFLG</sequence>
<evidence type="ECO:0000313" key="2">
    <source>
        <dbReference type="Proteomes" id="UP001204439"/>
    </source>
</evidence>
<protein>
    <submittedName>
        <fullName evidence="1">Uncharacterized protein</fullName>
    </submittedName>
</protein>
<comment type="caution">
    <text evidence="1">The sequence shown here is derived from an EMBL/GenBank/DDBJ whole genome shotgun (WGS) entry which is preliminary data.</text>
</comment>
<organism evidence="1 2">
    <name type="scientific">Epilithonimonas ginsengisoli</name>
    <dbReference type="NCBI Taxonomy" id="1245592"/>
    <lineage>
        <taxon>Bacteria</taxon>
        <taxon>Pseudomonadati</taxon>
        <taxon>Bacteroidota</taxon>
        <taxon>Flavobacteriia</taxon>
        <taxon>Flavobacteriales</taxon>
        <taxon>Weeksellaceae</taxon>
        <taxon>Chryseobacterium group</taxon>
        <taxon>Epilithonimonas</taxon>
    </lineage>
</organism>
<dbReference type="EMBL" id="JAMXLT020000015">
    <property type="protein sequence ID" value="MDW8549192.1"/>
    <property type="molecule type" value="Genomic_DNA"/>
</dbReference>
<reference evidence="1 2" key="1">
    <citation type="submission" date="2023-11" db="EMBL/GenBank/DDBJ databases">
        <title>First isolation, identification, and characterization of non-pathogenic Epilithonimonas ginsengisoli isolated from diseased farmed rainbow trout (Oncorhynchus mykiss) in Chile.</title>
        <authorList>
            <person name="Miranda C.D."/>
            <person name="Irgang R."/>
            <person name="Concha C."/>
            <person name="Rojas R."/>
            <person name="Avendano R."/>
        </authorList>
    </citation>
    <scope>NUCLEOTIDE SEQUENCE [LARGE SCALE GENOMIC DNA]</scope>
    <source>
        <strain evidence="1 2">FP99</strain>
    </source>
</reference>
<gene>
    <name evidence="1" type="ORF">NG800_009740</name>
</gene>
<name>A0ABU4JHN7_9FLAO</name>
<keyword evidence="2" id="KW-1185">Reference proteome</keyword>